<dbReference type="Proteomes" id="UP000662914">
    <property type="component" value="Chromosome"/>
</dbReference>
<proteinExistence type="predicted"/>
<sequence length="100" mass="11431">MTHPDLFVLSALRALVEVALLALLGQAAVGLLSGTRRHKNPIYALFQVITKPVVRFTRWFTPKVILDRHVPFVAFFLMFWLWILLAWAKRELCVINGLAC</sequence>
<protein>
    <recommendedName>
        <fullName evidence="4">YggT family protein</fullName>
    </recommendedName>
</protein>
<gene>
    <name evidence="2" type="ORF">DSYM_25400</name>
</gene>
<evidence type="ECO:0000256" key="1">
    <source>
        <dbReference type="SAM" id="Phobius"/>
    </source>
</evidence>
<evidence type="ECO:0000313" key="3">
    <source>
        <dbReference type="Proteomes" id="UP000662914"/>
    </source>
</evidence>
<reference evidence="2" key="1">
    <citation type="journal article" name="DNA Res.">
        <title>The physiological potential of anammox bacteria as revealed by their core genome structure.</title>
        <authorList>
            <person name="Okubo T."/>
            <person name="Toyoda A."/>
            <person name="Fukuhara K."/>
            <person name="Uchiyama I."/>
            <person name="Harigaya Y."/>
            <person name="Kuroiwa M."/>
            <person name="Suzuki T."/>
            <person name="Murakami Y."/>
            <person name="Suwa Y."/>
            <person name="Takami H."/>
        </authorList>
    </citation>
    <scope>NUCLEOTIDE SEQUENCE</scope>
    <source>
        <strain evidence="2">317325-3</strain>
    </source>
</reference>
<keyword evidence="1" id="KW-0812">Transmembrane</keyword>
<feature type="transmembrane region" description="Helical" evidence="1">
    <location>
        <begin position="70"/>
        <end position="88"/>
    </location>
</feature>
<feature type="transmembrane region" description="Helical" evidence="1">
    <location>
        <begin position="6"/>
        <end position="32"/>
    </location>
</feature>
<name>A0A809S6S1_9PROT</name>
<organism evidence="2 3">
    <name type="scientific">Candidatus Desulfobacillus denitrificans</name>
    <dbReference type="NCBI Taxonomy" id="2608985"/>
    <lineage>
        <taxon>Bacteria</taxon>
        <taxon>Pseudomonadati</taxon>
        <taxon>Pseudomonadota</taxon>
        <taxon>Betaproteobacteria</taxon>
        <taxon>Candidatus Desulfobacillus</taxon>
    </lineage>
</organism>
<dbReference type="KEGG" id="ddz:DSYM_25400"/>
<evidence type="ECO:0000313" key="2">
    <source>
        <dbReference type="EMBL" id="BBO21841.1"/>
    </source>
</evidence>
<keyword evidence="1" id="KW-1133">Transmembrane helix</keyword>
<keyword evidence="1" id="KW-0472">Membrane</keyword>
<accession>A0A809S6S1</accession>
<dbReference type="EMBL" id="AP021857">
    <property type="protein sequence ID" value="BBO21841.1"/>
    <property type="molecule type" value="Genomic_DNA"/>
</dbReference>
<dbReference type="AlphaFoldDB" id="A0A809S6S1"/>
<evidence type="ECO:0008006" key="4">
    <source>
        <dbReference type="Google" id="ProtNLM"/>
    </source>
</evidence>